<dbReference type="InterPro" id="IPR017500">
    <property type="entry name" value="Phage_infect_YhgE_N"/>
</dbReference>
<dbReference type="InterPro" id="IPR017501">
    <property type="entry name" value="Phage_infect_YhgE_C"/>
</dbReference>
<dbReference type="NCBIfam" id="TIGR03061">
    <property type="entry name" value="pip_yhgE_Nterm"/>
    <property type="match status" value="1"/>
</dbReference>
<organism evidence="8 9">
    <name type="scientific">Caldibacillus thermoamylovorans</name>
    <dbReference type="NCBI Taxonomy" id="35841"/>
    <lineage>
        <taxon>Bacteria</taxon>
        <taxon>Bacillati</taxon>
        <taxon>Bacillota</taxon>
        <taxon>Bacilli</taxon>
        <taxon>Bacillales</taxon>
        <taxon>Bacillaceae</taxon>
        <taxon>Caldibacillus</taxon>
    </lineage>
</organism>
<dbReference type="Proteomes" id="UP000032076">
    <property type="component" value="Unassembled WGS sequence"/>
</dbReference>
<keyword evidence="2 6" id="KW-0812">Transmembrane</keyword>
<name>A0ABD4A5K6_9BACI</name>
<accession>A0ABD4A5K6</accession>
<dbReference type="Pfam" id="PF12698">
    <property type="entry name" value="ABC2_membrane_3"/>
    <property type="match status" value="2"/>
</dbReference>
<dbReference type="EMBL" id="JXLU01000095">
    <property type="protein sequence ID" value="KIO72392.1"/>
    <property type="molecule type" value="Genomic_DNA"/>
</dbReference>
<feature type="transmembrane region" description="Helical" evidence="6">
    <location>
        <begin position="523"/>
        <end position="541"/>
    </location>
</feature>
<feature type="transmembrane region" description="Helical" evidence="6">
    <location>
        <begin position="679"/>
        <end position="700"/>
    </location>
</feature>
<proteinExistence type="predicted"/>
<dbReference type="AlphaFoldDB" id="A0ABD4A5K6"/>
<evidence type="ECO:0000313" key="8">
    <source>
        <dbReference type="EMBL" id="KIO72392.1"/>
    </source>
</evidence>
<evidence type="ECO:0000256" key="5">
    <source>
        <dbReference type="SAM" id="Coils"/>
    </source>
</evidence>
<evidence type="ECO:0000256" key="3">
    <source>
        <dbReference type="ARBA" id="ARBA00022989"/>
    </source>
</evidence>
<comment type="caution">
    <text evidence="8">The sequence shown here is derived from an EMBL/GenBank/DDBJ whole genome shotgun (WGS) entry which is preliminary data.</text>
</comment>
<dbReference type="NCBIfam" id="TIGR03062">
    <property type="entry name" value="pip_yhgE_Cterm"/>
    <property type="match status" value="1"/>
</dbReference>
<dbReference type="GO" id="GO:0016020">
    <property type="term" value="C:membrane"/>
    <property type="evidence" value="ECO:0007669"/>
    <property type="project" value="UniProtKB-SubCell"/>
</dbReference>
<evidence type="ECO:0000313" key="9">
    <source>
        <dbReference type="Proteomes" id="UP000032076"/>
    </source>
</evidence>
<evidence type="ECO:0000256" key="2">
    <source>
        <dbReference type="ARBA" id="ARBA00022692"/>
    </source>
</evidence>
<feature type="domain" description="ABC-2 type transporter transmembrane" evidence="7">
    <location>
        <begin position="332"/>
        <end position="693"/>
    </location>
</feature>
<feature type="transmembrane region" description="Helical" evidence="6">
    <location>
        <begin position="561"/>
        <end position="585"/>
    </location>
</feature>
<protein>
    <recommendedName>
        <fullName evidence="7">ABC-2 type transporter transmembrane domain-containing protein</fullName>
    </recommendedName>
</protein>
<evidence type="ECO:0000256" key="4">
    <source>
        <dbReference type="ARBA" id="ARBA00023136"/>
    </source>
</evidence>
<feature type="transmembrane region" description="Helical" evidence="6">
    <location>
        <begin position="20"/>
        <end position="39"/>
    </location>
</feature>
<reference evidence="8 9" key="1">
    <citation type="submission" date="2015-01" db="EMBL/GenBank/DDBJ databases">
        <title>Draft Genome Sequences of Four Bacillus thermoamylovorans Strains, Isolated From Food Products.</title>
        <authorList>
            <person name="Krawcyk A.O."/>
            <person name="Berendsen E.M."/>
            <person name="Eijlander R.T."/>
            <person name="de Jong A."/>
            <person name="Wells-Bennik M."/>
            <person name="Kuipers O.P."/>
        </authorList>
    </citation>
    <scope>NUCLEOTIDE SEQUENCE [LARGE SCALE GENOMIC DNA]</scope>
    <source>
        <strain evidence="8 9">B4167</strain>
    </source>
</reference>
<feature type="coiled-coil region" evidence="5">
    <location>
        <begin position="338"/>
        <end position="375"/>
    </location>
</feature>
<dbReference type="PANTHER" id="PTHR43077">
    <property type="entry name" value="TRANSPORT PERMEASE YVFS-RELATED"/>
    <property type="match status" value="1"/>
</dbReference>
<keyword evidence="4 6" id="KW-0472">Membrane</keyword>
<dbReference type="Gene3D" id="3.40.1710.10">
    <property type="entry name" value="abc type-2 transporter like domain"/>
    <property type="match status" value="1"/>
</dbReference>
<keyword evidence="3 6" id="KW-1133">Transmembrane helix</keyword>
<comment type="subcellular location">
    <subcellularLocation>
        <location evidence="1">Membrane</location>
        <topology evidence="1">Multi-pass membrane protein</topology>
    </subcellularLocation>
</comment>
<evidence type="ECO:0000259" key="7">
    <source>
        <dbReference type="Pfam" id="PF12698"/>
    </source>
</evidence>
<dbReference type="PANTHER" id="PTHR43077:SF10">
    <property type="entry name" value="TRANSPORT PERMEASE PROTEIN"/>
    <property type="match status" value="1"/>
</dbReference>
<evidence type="ECO:0000256" key="6">
    <source>
        <dbReference type="SAM" id="Phobius"/>
    </source>
</evidence>
<dbReference type="InterPro" id="IPR013525">
    <property type="entry name" value="ABC2_TM"/>
</dbReference>
<gene>
    <name evidence="8" type="ORF">B4167_1082</name>
</gene>
<dbReference type="InterPro" id="IPR051328">
    <property type="entry name" value="T7SS_ABC-Transporter"/>
</dbReference>
<evidence type="ECO:0000256" key="1">
    <source>
        <dbReference type="ARBA" id="ARBA00004141"/>
    </source>
</evidence>
<keyword evidence="5" id="KW-0175">Coiled coil</keyword>
<feature type="transmembrane region" description="Helical" evidence="6">
    <location>
        <begin position="591"/>
        <end position="614"/>
    </location>
</feature>
<feature type="domain" description="ABC-2 type transporter transmembrane" evidence="7">
    <location>
        <begin position="24"/>
        <end position="164"/>
    </location>
</feature>
<sequence>MMRNGWKIFTQDIKSICTNWVAAIIIAGLIILPSLYAWFNIKASWDPYGQTGQIPIGVVNEDKGAEVRGKKIEVGDELVQTLKNNKKMGWRFVNREKAMEKLKYGDYYAVIVIPENFSKRLATVISKKPQKAEIDYYVNEKINAIAPKITEKGASVIVQQISSNFISLVNKTIFDIFNELGIELQKNLPDIKKFESYLFTIESNLPDIYQLLNNTTNDANRASQLITKAKTILPQVKEATNKSLRTIDDTSQFIDQAEARLDEMKHIIEQNIAKIMKLHDKTNELIQNIDLSTIPTDKEQSLSRTIIEKNESIGQAIETIETTLNNLKDLNQTEAPELNEALSSLDNVRGDYQVLKNQAEQLDTLIRDNQNEIDKFFKAMKGNAESIKGHVEAFAKDYRDVLEPFITKTVGDVKSTLAEARNILTEIQSTLPEVQGVLNRTDKNLSEGREMLAYVTNQFPFINDKVIHLADKLRKIKGETDINEIIDLLQHDPESEKNFFAEPVKLKENSVFSIPNYGTGMTPFYTVLAIWVGGLLLISLISTDIHHTEGFKTKDIYIGRLLTFLSIGFLQSIIVTLGDIFILHVKLVEPFWFVLFGIFCSVIFITIVYTLVSVFGDVGKALAIIMLVLQIAGSGGTYPVVLLPEFFQKINPFLPFTYAIDIMREATGGILWRRVGIDLLYLLIFGLFAFIFGGYLKNLINEKTKSLRRKAKESGIFH</sequence>
<feature type="transmembrane region" description="Helical" evidence="6">
    <location>
        <begin position="621"/>
        <end position="641"/>
    </location>
</feature>